<gene>
    <name evidence="1" type="ORF">DDF84_021590</name>
</gene>
<organism evidence="1 2">
    <name type="scientific">Cupriavidus metallidurans</name>
    <dbReference type="NCBI Taxonomy" id="119219"/>
    <lineage>
        <taxon>Bacteria</taxon>
        <taxon>Pseudomonadati</taxon>
        <taxon>Pseudomonadota</taxon>
        <taxon>Betaproteobacteria</taxon>
        <taxon>Burkholderiales</taxon>
        <taxon>Burkholderiaceae</taxon>
        <taxon>Cupriavidus</taxon>
    </lineage>
</organism>
<dbReference type="AlphaFoldDB" id="A0A132HRE9"/>
<proteinExistence type="predicted"/>
<reference evidence="1 2" key="1">
    <citation type="submission" date="2019-03" db="EMBL/GenBank/DDBJ databases">
        <title>Comparative insights into the high quality Complete genome sequence of highly metal resistant Cupriavidus metallidurans strain BS1 isolated from a gold-copper mine.</title>
        <authorList>
            <person name="Mazhar H.S."/>
            <person name="Rensing C."/>
        </authorList>
    </citation>
    <scope>NUCLEOTIDE SEQUENCE [LARGE SCALE GENOMIC DNA]</scope>
    <source>
        <strain evidence="1 2">BS1</strain>
    </source>
</reference>
<dbReference type="EMBL" id="CP037901">
    <property type="protein sequence ID" value="QBP12342.1"/>
    <property type="molecule type" value="Genomic_DNA"/>
</dbReference>
<dbReference type="SUPFAM" id="SSF47336">
    <property type="entry name" value="ACP-like"/>
    <property type="match status" value="1"/>
</dbReference>
<dbReference type="OrthoDB" id="9803943at2"/>
<dbReference type="PROSITE" id="PS50075">
    <property type="entry name" value="CARRIER"/>
    <property type="match status" value="1"/>
</dbReference>
<name>A0A132HRE9_9BURK</name>
<dbReference type="InterPro" id="IPR036736">
    <property type="entry name" value="ACP-like_sf"/>
</dbReference>
<dbReference type="OMA" id="DTRNHFS"/>
<dbReference type="InterPro" id="IPR009081">
    <property type="entry name" value="PP-bd_ACP"/>
</dbReference>
<dbReference type="NCBIfam" id="NF006617">
    <property type="entry name" value="PRK09184.1"/>
    <property type="match status" value="1"/>
</dbReference>
<evidence type="ECO:0000313" key="2">
    <source>
        <dbReference type="Proteomes" id="UP000253772"/>
    </source>
</evidence>
<dbReference type="Pfam" id="PF00550">
    <property type="entry name" value="PP-binding"/>
    <property type="match status" value="1"/>
</dbReference>
<evidence type="ECO:0000313" key="1">
    <source>
        <dbReference type="EMBL" id="QBP12342.1"/>
    </source>
</evidence>
<dbReference type="RefSeq" id="WP_011518861.1">
    <property type="nucleotide sequence ID" value="NZ_CP026544.1"/>
</dbReference>
<protein>
    <submittedName>
        <fullName evidence="1">Acyl carrier protein</fullName>
    </submittedName>
</protein>
<dbReference type="Gene3D" id="1.10.1200.10">
    <property type="entry name" value="ACP-like"/>
    <property type="match status" value="1"/>
</dbReference>
<sequence length="89" mass="9670">MKSLEQEIKELIITSLSLEDIKAEDIETDAPLFVEGLGLDSIDALELGLALQKRYGITMKGEKDEVRARFASVATLAAYIASQRGQATA</sequence>
<dbReference type="Proteomes" id="UP000253772">
    <property type="component" value="Chromosome c2"/>
</dbReference>
<accession>A0A132HRE9</accession>